<keyword evidence="1 6" id="KW-0808">Transferase</keyword>
<comment type="caution">
    <text evidence="6">The sequence shown here is derived from an EMBL/GenBank/DDBJ whole genome shotgun (WGS) entry which is preliminary data.</text>
</comment>
<keyword evidence="3" id="KW-0235">DNA replication</keyword>
<reference evidence="6 7" key="1">
    <citation type="submission" date="2021-03" db="EMBL/GenBank/DDBJ databases">
        <authorList>
            <person name="Kim M.K."/>
        </authorList>
    </citation>
    <scope>NUCLEOTIDE SEQUENCE [LARGE SCALE GENOMIC DNA]</scope>
    <source>
        <strain evidence="6 7">BT507</strain>
    </source>
</reference>
<dbReference type="InterPro" id="IPR027417">
    <property type="entry name" value="P-loop_NTPase"/>
</dbReference>
<evidence type="ECO:0000313" key="6">
    <source>
        <dbReference type="EMBL" id="MBO3269674.1"/>
    </source>
</evidence>
<dbReference type="InterPro" id="IPR005790">
    <property type="entry name" value="DNA_polIII_delta"/>
</dbReference>
<dbReference type="NCBIfam" id="TIGR01128">
    <property type="entry name" value="holA"/>
    <property type="match status" value="1"/>
</dbReference>
<name>A0ABS3T7R6_9BACT</name>
<dbReference type="Gene3D" id="3.40.50.300">
    <property type="entry name" value="P-loop containing nucleotide triphosphate hydrolases"/>
    <property type="match status" value="1"/>
</dbReference>
<feature type="domain" description="DNA polymerase III delta N-terminal" evidence="5">
    <location>
        <begin position="52"/>
        <end position="167"/>
    </location>
</feature>
<keyword evidence="7" id="KW-1185">Reference proteome</keyword>
<dbReference type="InterPro" id="IPR010372">
    <property type="entry name" value="DNA_pol3_delta_N"/>
</dbReference>
<dbReference type="Proteomes" id="UP000670527">
    <property type="component" value="Unassembled WGS sequence"/>
</dbReference>
<evidence type="ECO:0000256" key="2">
    <source>
        <dbReference type="ARBA" id="ARBA00022695"/>
    </source>
</evidence>
<evidence type="ECO:0000256" key="4">
    <source>
        <dbReference type="ARBA" id="ARBA00022932"/>
    </source>
</evidence>
<evidence type="ECO:0000313" key="7">
    <source>
        <dbReference type="Proteomes" id="UP000670527"/>
    </source>
</evidence>
<sequence length="383" mass="43482">MVPLLVHRLLVLYWRVFVRHRCTTSPFTISPLTFSADELLAQLRQRQFQPVYVLQGEEPYYIDHVADIIEQTALAEHERGFNQVILYGKDTDVAGILNQARRFPMMAERSVIIVKEAQAVADLESEKAWPFLEAYLKNPLASTVLVLCYKHKTLDSRKKLGKLLAAKDTRAAMLTSNRLYDNQVPAWLTAYVRSKGQQIAPQATAMLAEYIGTDLSRLINEVDKMMLNLPAGQPIDEDLVQKMVGISKEYNIFELQSALIRRDVLKANRILLYFEANPKASPLIPNLTLLFNYFSRLLALHQLPNPTDADWTRLGLKSTFARKDYQTGLKVFTPDRTRAIIHLIRRADGQSKGIDSGSMSDGEILRELVWLILHPVPLQAVVG</sequence>
<keyword evidence="2 6" id="KW-0548">Nucleotidyltransferase</keyword>
<dbReference type="Gene3D" id="1.10.8.60">
    <property type="match status" value="1"/>
</dbReference>
<evidence type="ECO:0000259" key="5">
    <source>
        <dbReference type="Pfam" id="PF06144"/>
    </source>
</evidence>
<evidence type="ECO:0000256" key="1">
    <source>
        <dbReference type="ARBA" id="ARBA00022679"/>
    </source>
</evidence>
<evidence type="ECO:0000256" key="3">
    <source>
        <dbReference type="ARBA" id="ARBA00022705"/>
    </source>
</evidence>
<dbReference type="SUPFAM" id="SSF52540">
    <property type="entry name" value="P-loop containing nucleoside triphosphate hydrolases"/>
    <property type="match status" value="1"/>
</dbReference>
<gene>
    <name evidence="6" type="primary">holA</name>
    <name evidence="6" type="ORF">J4D97_03350</name>
</gene>
<protein>
    <submittedName>
        <fullName evidence="6">DNA polymerase III subunit delta</fullName>
        <ecNumber evidence="6">2.7.7.7</ecNumber>
    </submittedName>
</protein>
<accession>A0ABS3T7R6</accession>
<dbReference type="PANTHER" id="PTHR34388">
    <property type="entry name" value="DNA POLYMERASE III SUBUNIT DELTA"/>
    <property type="match status" value="1"/>
</dbReference>
<dbReference type="PANTHER" id="PTHR34388:SF1">
    <property type="entry name" value="DNA POLYMERASE III SUBUNIT DELTA"/>
    <property type="match status" value="1"/>
</dbReference>
<dbReference type="EC" id="2.7.7.7" evidence="6"/>
<keyword evidence="4" id="KW-0239">DNA-directed DNA polymerase</keyword>
<dbReference type="EMBL" id="JAGETX010000001">
    <property type="protein sequence ID" value="MBO3269674.1"/>
    <property type="molecule type" value="Genomic_DNA"/>
</dbReference>
<dbReference type="Gene3D" id="1.20.272.10">
    <property type="match status" value="1"/>
</dbReference>
<organism evidence="6 7">
    <name type="scientific">Hymenobacter defluvii</name>
    <dbReference type="NCBI Taxonomy" id="2054411"/>
    <lineage>
        <taxon>Bacteria</taxon>
        <taxon>Pseudomonadati</taxon>
        <taxon>Bacteroidota</taxon>
        <taxon>Cytophagia</taxon>
        <taxon>Cytophagales</taxon>
        <taxon>Hymenobacteraceae</taxon>
        <taxon>Hymenobacter</taxon>
    </lineage>
</organism>
<dbReference type="GO" id="GO:0003887">
    <property type="term" value="F:DNA-directed DNA polymerase activity"/>
    <property type="evidence" value="ECO:0007669"/>
    <property type="project" value="UniProtKB-EC"/>
</dbReference>
<proteinExistence type="predicted"/>
<dbReference type="Pfam" id="PF06144">
    <property type="entry name" value="DNA_pol3_delta"/>
    <property type="match status" value="1"/>
</dbReference>